<evidence type="ECO:0000256" key="3">
    <source>
        <dbReference type="ARBA" id="ARBA00017473"/>
    </source>
</evidence>
<dbReference type="SUPFAM" id="SSF55060">
    <property type="entry name" value="GHMP Kinase, C-terminal domain"/>
    <property type="match status" value="1"/>
</dbReference>
<dbReference type="InterPro" id="IPR036554">
    <property type="entry name" value="GHMP_kinase_C_sf"/>
</dbReference>
<evidence type="ECO:0000313" key="13">
    <source>
        <dbReference type="EMBL" id="MBB3942798.1"/>
    </source>
</evidence>
<evidence type="ECO:0000313" key="14">
    <source>
        <dbReference type="Proteomes" id="UP000581447"/>
    </source>
</evidence>
<evidence type="ECO:0000256" key="5">
    <source>
        <dbReference type="ARBA" id="ARBA00022741"/>
    </source>
</evidence>
<feature type="active site" evidence="10">
    <location>
        <position position="138"/>
    </location>
</feature>
<feature type="domain" description="GHMP kinase N-terminal" evidence="11">
    <location>
        <begin position="68"/>
        <end position="145"/>
    </location>
</feature>
<organism evidence="13 14">
    <name type="scientific">Sphingorhabdus rigui</name>
    <dbReference type="NCBI Taxonomy" id="1282858"/>
    <lineage>
        <taxon>Bacteria</taxon>
        <taxon>Pseudomonadati</taxon>
        <taxon>Pseudomonadota</taxon>
        <taxon>Alphaproteobacteria</taxon>
        <taxon>Sphingomonadales</taxon>
        <taxon>Sphingomonadaceae</taxon>
        <taxon>Sphingorhabdus</taxon>
    </lineage>
</organism>
<keyword evidence="8 10" id="KW-0414">Isoprene biosynthesis</keyword>
<dbReference type="RefSeq" id="WP_183940690.1">
    <property type="nucleotide sequence ID" value="NZ_BAABBG010000023.1"/>
</dbReference>
<dbReference type="EMBL" id="JACIEA010000001">
    <property type="protein sequence ID" value="MBB3942798.1"/>
    <property type="molecule type" value="Genomic_DNA"/>
</dbReference>
<comment type="pathway">
    <text evidence="10">Isoprenoid biosynthesis; isopentenyl diphosphate biosynthesis via DXP pathway; isopentenyl diphosphate from 1-deoxy-D-xylulose 5-phosphate: step 3/6.</text>
</comment>
<dbReference type="InterPro" id="IPR006204">
    <property type="entry name" value="GHMP_kinase_N_dom"/>
</dbReference>
<dbReference type="UniPathway" id="UPA00056">
    <property type="reaction ID" value="UER00094"/>
</dbReference>
<keyword evidence="4 10" id="KW-0808">Transferase</keyword>
<dbReference type="GO" id="GO:0016114">
    <property type="term" value="P:terpenoid biosynthetic process"/>
    <property type="evidence" value="ECO:0007669"/>
    <property type="project" value="UniProtKB-UniRule"/>
</dbReference>
<dbReference type="PANTHER" id="PTHR43527:SF2">
    <property type="entry name" value="4-DIPHOSPHOCYTIDYL-2-C-METHYL-D-ERYTHRITOL KINASE, CHLOROPLASTIC"/>
    <property type="match status" value="1"/>
</dbReference>
<protein>
    <recommendedName>
        <fullName evidence="3 10">4-diphosphocytidyl-2-C-methyl-D-erythritol kinase</fullName>
        <shortName evidence="10">CMK</shortName>
        <ecNumber evidence="2 10">2.7.1.148</ecNumber>
    </recommendedName>
    <alternativeName>
        <fullName evidence="9 10">4-(cytidine-5'-diphospho)-2-C-methyl-D-erythritol kinase</fullName>
    </alternativeName>
</protein>
<dbReference type="Pfam" id="PF08544">
    <property type="entry name" value="GHMP_kinases_C"/>
    <property type="match status" value="1"/>
</dbReference>
<keyword evidence="6 10" id="KW-0418">Kinase</keyword>
<evidence type="ECO:0000256" key="8">
    <source>
        <dbReference type="ARBA" id="ARBA00023229"/>
    </source>
</evidence>
<dbReference type="Pfam" id="PF00288">
    <property type="entry name" value="GHMP_kinases_N"/>
    <property type="match status" value="1"/>
</dbReference>
<feature type="active site" evidence="10">
    <location>
        <position position="11"/>
    </location>
</feature>
<keyword evidence="14" id="KW-1185">Reference proteome</keyword>
<evidence type="ECO:0000256" key="10">
    <source>
        <dbReference type="HAMAP-Rule" id="MF_00061"/>
    </source>
</evidence>
<comment type="similarity">
    <text evidence="1 10">Belongs to the GHMP kinase family. IspE subfamily.</text>
</comment>
<evidence type="ECO:0000256" key="2">
    <source>
        <dbReference type="ARBA" id="ARBA00012052"/>
    </source>
</evidence>
<evidence type="ECO:0000259" key="12">
    <source>
        <dbReference type="Pfam" id="PF08544"/>
    </source>
</evidence>
<dbReference type="EC" id="2.7.1.148" evidence="2 10"/>
<dbReference type="InterPro" id="IPR020568">
    <property type="entry name" value="Ribosomal_Su5_D2-typ_SF"/>
</dbReference>
<dbReference type="GO" id="GO:0005524">
    <property type="term" value="F:ATP binding"/>
    <property type="evidence" value="ECO:0007669"/>
    <property type="project" value="UniProtKB-UniRule"/>
</dbReference>
<evidence type="ECO:0000256" key="9">
    <source>
        <dbReference type="ARBA" id="ARBA00032554"/>
    </source>
</evidence>
<feature type="binding site" evidence="10">
    <location>
        <begin position="96"/>
        <end position="106"/>
    </location>
    <ligand>
        <name>ATP</name>
        <dbReference type="ChEBI" id="CHEBI:30616"/>
    </ligand>
</feature>
<dbReference type="PIRSF" id="PIRSF010376">
    <property type="entry name" value="IspE"/>
    <property type="match status" value="1"/>
</dbReference>
<evidence type="ECO:0000256" key="7">
    <source>
        <dbReference type="ARBA" id="ARBA00022840"/>
    </source>
</evidence>
<gene>
    <name evidence="10" type="primary">ispE</name>
    <name evidence="13" type="ORF">GGR91_001020</name>
</gene>
<keyword evidence="5 10" id="KW-0547">Nucleotide-binding</keyword>
<dbReference type="InterPro" id="IPR004424">
    <property type="entry name" value="IspE"/>
</dbReference>
<comment type="catalytic activity">
    <reaction evidence="10">
        <text>4-CDP-2-C-methyl-D-erythritol + ATP = 4-CDP-2-C-methyl-D-erythritol 2-phosphate + ADP + H(+)</text>
        <dbReference type="Rhea" id="RHEA:18437"/>
        <dbReference type="ChEBI" id="CHEBI:15378"/>
        <dbReference type="ChEBI" id="CHEBI:30616"/>
        <dbReference type="ChEBI" id="CHEBI:57823"/>
        <dbReference type="ChEBI" id="CHEBI:57919"/>
        <dbReference type="ChEBI" id="CHEBI:456216"/>
        <dbReference type="EC" id="2.7.1.148"/>
    </reaction>
</comment>
<dbReference type="PANTHER" id="PTHR43527">
    <property type="entry name" value="4-DIPHOSPHOCYTIDYL-2-C-METHYL-D-ERYTHRITOL KINASE, CHLOROPLASTIC"/>
    <property type="match status" value="1"/>
</dbReference>
<dbReference type="HAMAP" id="MF_00061">
    <property type="entry name" value="IspE"/>
    <property type="match status" value="1"/>
</dbReference>
<dbReference type="NCBIfam" id="NF011202">
    <property type="entry name" value="PRK14608.1"/>
    <property type="match status" value="1"/>
</dbReference>
<accession>A0A840AXC0</accession>
<evidence type="ECO:0000256" key="6">
    <source>
        <dbReference type="ARBA" id="ARBA00022777"/>
    </source>
</evidence>
<keyword evidence="7 10" id="KW-0067">ATP-binding</keyword>
<evidence type="ECO:0000256" key="1">
    <source>
        <dbReference type="ARBA" id="ARBA00009684"/>
    </source>
</evidence>
<comment type="caution">
    <text evidence="13">The sequence shown here is derived from an EMBL/GenBank/DDBJ whole genome shotgun (WGS) entry which is preliminary data.</text>
</comment>
<dbReference type="SUPFAM" id="SSF54211">
    <property type="entry name" value="Ribosomal protein S5 domain 2-like"/>
    <property type="match status" value="1"/>
</dbReference>
<dbReference type="InterPro" id="IPR014721">
    <property type="entry name" value="Ribsml_uS5_D2-typ_fold_subgr"/>
</dbReference>
<dbReference type="NCBIfam" id="TIGR00154">
    <property type="entry name" value="ispE"/>
    <property type="match status" value="1"/>
</dbReference>
<comment type="function">
    <text evidence="10">Catalyzes the phosphorylation of the position 2 hydroxy group of 4-diphosphocytidyl-2C-methyl-D-erythritol.</text>
</comment>
<dbReference type="InterPro" id="IPR013750">
    <property type="entry name" value="GHMP_kinase_C_dom"/>
</dbReference>
<dbReference type="Gene3D" id="3.30.70.890">
    <property type="entry name" value="GHMP kinase, C-terminal domain"/>
    <property type="match status" value="1"/>
</dbReference>
<dbReference type="Gene3D" id="3.30.230.10">
    <property type="match status" value="1"/>
</dbReference>
<evidence type="ECO:0000259" key="11">
    <source>
        <dbReference type="Pfam" id="PF00288"/>
    </source>
</evidence>
<name>A0A840AXC0_9SPHN</name>
<sequence>MPADTETAFAKINLALHVRRRREDGYHDIETLFAFAQHGDQLQASLSDRLELTIVGPFGSGLSVDDDNLVMQAAHRLRAHFSITGGASIRLTKNLPIASGIGGGSADAAAAARLLNRLWDIQASEQELADILQPLGADIPACVFSRTSFGSGTGTALILRDDTAVPARHLLLVNPLQSVSTAAIFTAWDGKDKGPVARGDIWQATLSGRNDLEPIAAGICPAITDILQALARANPAMVRMSGSGATCFALFAEAKDLEAAKAHLDPHWWSMGTELR</sequence>
<dbReference type="Proteomes" id="UP000581447">
    <property type="component" value="Unassembled WGS sequence"/>
</dbReference>
<proteinExistence type="inferred from homology"/>
<evidence type="ECO:0000256" key="4">
    <source>
        <dbReference type="ARBA" id="ARBA00022679"/>
    </source>
</evidence>
<dbReference type="GO" id="GO:0050515">
    <property type="term" value="F:4-(cytidine 5'-diphospho)-2-C-methyl-D-erythritol kinase activity"/>
    <property type="evidence" value="ECO:0007669"/>
    <property type="project" value="UniProtKB-UniRule"/>
</dbReference>
<reference evidence="13 14" key="1">
    <citation type="submission" date="2020-08" db="EMBL/GenBank/DDBJ databases">
        <title>Genomic Encyclopedia of Type Strains, Phase IV (KMG-IV): sequencing the most valuable type-strain genomes for metagenomic binning, comparative biology and taxonomic classification.</title>
        <authorList>
            <person name="Goeker M."/>
        </authorList>
    </citation>
    <scope>NUCLEOTIDE SEQUENCE [LARGE SCALE GENOMIC DNA]</scope>
    <source>
        <strain evidence="13 14">DSM 29050</strain>
    </source>
</reference>
<feature type="domain" description="GHMP kinase C-terminal" evidence="12">
    <location>
        <begin position="205"/>
        <end position="264"/>
    </location>
</feature>
<dbReference type="AlphaFoldDB" id="A0A840AXC0"/>
<dbReference type="GO" id="GO:0019288">
    <property type="term" value="P:isopentenyl diphosphate biosynthetic process, methylerythritol 4-phosphate pathway"/>
    <property type="evidence" value="ECO:0007669"/>
    <property type="project" value="UniProtKB-UniRule"/>
</dbReference>